<evidence type="ECO:0000313" key="5">
    <source>
        <dbReference type="Proteomes" id="UP001195903"/>
    </source>
</evidence>
<dbReference type="EMBL" id="JAHEPS010000002">
    <property type="protein sequence ID" value="MBT1444355.1"/>
    <property type="molecule type" value="Genomic_DNA"/>
</dbReference>
<keyword evidence="5" id="KW-1185">Reference proteome</keyword>
<dbReference type="Pfam" id="PF05193">
    <property type="entry name" value="Peptidase_M16_C"/>
    <property type="match status" value="1"/>
</dbReference>
<accession>A0ABS5V1J7</accession>
<feature type="signal peptide" evidence="2">
    <location>
        <begin position="1"/>
        <end position="18"/>
    </location>
</feature>
<gene>
    <name evidence="4" type="ORF">KJI95_07425</name>
</gene>
<evidence type="ECO:0000256" key="2">
    <source>
        <dbReference type="SAM" id="SignalP"/>
    </source>
</evidence>
<feature type="region of interest" description="Disordered" evidence="1">
    <location>
        <begin position="241"/>
        <end position="276"/>
    </location>
</feature>
<dbReference type="InterPro" id="IPR007863">
    <property type="entry name" value="Peptidase_M16_C"/>
</dbReference>
<organism evidence="4 5">
    <name type="scientific">Shewanella jiangmenensis</name>
    <dbReference type="NCBI Taxonomy" id="2837387"/>
    <lineage>
        <taxon>Bacteria</taxon>
        <taxon>Pseudomonadati</taxon>
        <taxon>Pseudomonadota</taxon>
        <taxon>Gammaproteobacteria</taxon>
        <taxon>Alteromonadales</taxon>
        <taxon>Shewanellaceae</taxon>
        <taxon>Shewanella</taxon>
    </lineage>
</organism>
<protein>
    <recommendedName>
        <fullName evidence="3">Peptidase M16 C-terminal domain-containing protein</fullName>
    </recommendedName>
</protein>
<dbReference type="SUPFAM" id="SSF63411">
    <property type="entry name" value="LuxS/MPP-like metallohydrolase"/>
    <property type="match status" value="1"/>
</dbReference>
<dbReference type="InterPro" id="IPR011249">
    <property type="entry name" value="Metalloenz_LuxS/M16"/>
</dbReference>
<dbReference type="PROSITE" id="PS51257">
    <property type="entry name" value="PROKAR_LIPOPROTEIN"/>
    <property type="match status" value="1"/>
</dbReference>
<dbReference type="Gene3D" id="3.30.830.10">
    <property type="entry name" value="Metalloenzyme, LuxS/M16 peptidase-like"/>
    <property type="match status" value="1"/>
</dbReference>
<feature type="chain" id="PRO_5046189446" description="Peptidase M16 C-terminal domain-containing protein" evidence="2">
    <location>
        <begin position="19"/>
        <end position="484"/>
    </location>
</feature>
<keyword evidence="2" id="KW-0732">Signal</keyword>
<reference evidence="4 5" key="1">
    <citation type="submission" date="2021-05" db="EMBL/GenBank/DDBJ databases">
        <title>Shewanella sp. JM162201.</title>
        <authorList>
            <person name="Xu S."/>
            <person name="Li A."/>
        </authorList>
    </citation>
    <scope>NUCLEOTIDE SEQUENCE [LARGE SCALE GENOMIC DNA]</scope>
    <source>
        <strain evidence="4 5">JM162201</strain>
    </source>
</reference>
<feature type="domain" description="Peptidase M16 C-terminal" evidence="3">
    <location>
        <begin position="285"/>
        <end position="394"/>
    </location>
</feature>
<name>A0ABS5V1J7_9GAMM</name>
<proteinExistence type="predicted"/>
<evidence type="ECO:0000313" key="4">
    <source>
        <dbReference type="EMBL" id="MBT1444355.1"/>
    </source>
</evidence>
<sequence>MKLSKRLARLSLSAAMLAALIGCQHTQLSFDAALPPKLADFSAEANPGLPPFPHIAAPKPAKFAFVHGDDGIDRAADPRLGENQLLFTSAPPFIHGAMAARALLANARQQALAGDGCAEMLKISAGPHSLRFSSGCDSPEQLSQRASALMSSIESLSDQEYRRILREQKLASHIDAFSGNDIDRLWAKLILGKGHPYLELDSPFDGNQAVLAERLAAFRASASVLLISAADNGLATAPFSSSRVSSKPVSSQPVSSQSASSNPAPEPPKNTAETPSLLKMVASPKRLYLLDAPGQVQAQVRIGYGLSPQGSSRDCRALAALLGRSQSGRLFYDLRSQRGLTYGVYGSCIDNPLARTLKFYGASANASAGAFVRGILDHLTLLSQSAPGDAELEMLSSFLSGQQKLIESSSTGALSNWVDARIHGKPFPAPPQALLDRTALNTFASTVLATPPLVVIKGDADVIRADFEAKLPGWHIEVLSKLPE</sequence>
<feature type="compositionally biased region" description="Low complexity" evidence="1">
    <location>
        <begin position="241"/>
        <end position="263"/>
    </location>
</feature>
<comment type="caution">
    <text evidence="4">The sequence shown here is derived from an EMBL/GenBank/DDBJ whole genome shotgun (WGS) entry which is preliminary data.</text>
</comment>
<evidence type="ECO:0000256" key="1">
    <source>
        <dbReference type="SAM" id="MobiDB-lite"/>
    </source>
</evidence>
<evidence type="ECO:0000259" key="3">
    <source>
        <dbReference type="Pfam" id="PF05193"/>
    </source>
</evidence>
<dbReference type="RefSeq" id="WP_214506547.1">
    <property type="nucleotide sequence ID" value="NZ_JAHEPS010000002.1"/>
</dbReference>
<dbReference type="Proteomes" id="UP001195903">
    <property type="component" value="Unassembled WGS sequence"/>
</dbReference>